<protein>
    <recommendedName>
        <fullName evidence="3">Lactose transport system permease protein LacF</fullName>
    </recommendedName>
</protein>
<dbReference type="EMBL" id="VSSQ01139594">
    <property type="protein sequence ID" value="MPN62078.1"/>
    <property type="molecule type" value="Genomic_DNA"/>
</dbReference>
<sequence>MLAYVYNVGFKDWNFSYAAAMSIMYLMFVLLFTGISYAVVSPRAGHAGERP</sequence>
<proteinExistence type="predicted"/>
<evidence type="ECO:0000313" key="2">
    <source>
        <dbReference type="EMBL" id="MPN62078.1"/>
    </source>
</evidence>
<keyword evidence="1" id="KW-0472">Membrane</keyword>
<accession>A0A645JEC4</accession>
<dbReference type="AlphaFoldDB" id="A0A645JEC4"/>
<keyword evidence="1" id="KW-1133">Transmembrane helix</keyword>
<gene>
    <name evidence="2" type="ORF">SDC9_209824</name>
</gene>
<organism evidence="2">
    <name type="scientific">bioreactor metagenome</name>
    <dbReference type="NCBI Taxonomy" id="1076179"/>
    <lineage>
        <taxon>unclassified sequences</taxon>
        <taxon>metagenomes</taxon>
        <taxon>ecological metagenomes</taxon>
    </lineage>
</organism>
<comment type="caution">
    <text evidence="2">The sequence shown here is derived from an EMBL/GenBank/DDBJ whole genome shotgun (WGS) entry which is preliminary data.</text>
</comment>
<evidence type="ECO:0000256" key="1">
    <source>
        <dbReference type="SAM" id="Phobius"/>
    </source>
</evidence>
<feature type="transmembrane region" description="Helical" evidence="1">
    <location>
        <begin position="15"/>
        <end position="40"/>
    </location>
</feature>
<reference evidence="2" key="1">
    <citation type="submission" date="2019-08" db="EMBL/GenBank/DDBJ databases">
        <authorList>
            <person name="Kucharzyk K."/>
            <person name="Murdoch R.W."/>
            <person name="Higgins S."/>
            <person name="Loffler F."/>
        </authorList>
    </citation>
    <scope>NUCLEOTIDE SEQUENCE</scope>
</reference>
<name>A0A645JEC4_9ZZZZ</name>
<keyword evidence="1" id="KW-0812">Transmembrane</keyword>
<evidence type="ECO:0008006" key="3">
    <source>
        <dbReference type="Google" id="ProtNLM"/>
    </source>
</evidence>